<evidence type="ECO:0000256" key="1">
    <source>
        <dbReference type="SAM" id="Coils"/>
    </source>
</evidence>
<comment type="caution">
    <text evidence="2">The sequence shown here is derived from an EMBL/GenBank/DDBJ whole genome shotgun (WGS) entry which is preliminary data.</text>
</comment>
<dbReference type="Proteomes" id="UP000007264">
    <property type="component" value="Unassembled WGS sequence"/>
</dbReference>
<accession>I0YQK9</accession>
<dbReference type="OrthoDB" id="10653849at2759"/>
<evidence type="ECO:0000313" key="2">
    <source>
        <dbReference type="EMBL" id="EIE20678.1"/>
    </source>
</evidence>
<dbReference type="AlphaFoldDB" id="I0YQK9"/>
<protein>
    <submittedName>
        <fullName evidence="2">Uncharacterized protein</fullName>
    </submittedName>
</protein>
<dbReference type="KEGG" id="csl:COCSUDRAFT_57246"/>
<dbReference type="GeneID" id="17038657"/>
<keyword evidence="1" id="KW-0175">Coiled coil</keyword>
<evidence type="ECO:0000313" key="3">
    <source>
        <dbReference type="Proteomes" id="UP000007264"/>
    </source>
</evidence>
<sequence>MQKELASRTDADDSVQIEPLLAECRRRCIAAEAALYRSEAECGRLRQRAVDAQTALQEGRHAKEKCKQLDMEVAALRLELEAERGRAADQAAQLQRALGDAREAVAALCAAQAIAQQKEEAADRLAEKLMEAETALEEKHSELDQALVEAAEGTRETEALCEELKRRCDELDAERAQRAALAEHLAAAKLEAKRVVALLEEARDEAAAAQDEADSAQLALTSARQQLADSSEELACSEAKIEELAGALNTASDRLSSTAAERQQLQTKLTCSQVQLEEATAELQQLRTEMEETGIQLAASQAAAAQLQSRLISAETENCGFREEIAKIAACHQRELRSRDETTSQLRKSLKTAEAAADTAAEEARDAGCRAAASETSLLEAVSGRELAAAELEAALSALGSAKRQLAAYREENAALLASYDDWLAGRTGGGHRGALMWHGGDVSVGEDWRPE</sequence>
<organism evidence="2 3">
    <name type="scientific">Coccomyxa subellipsoidea (strain C-169)</name>
    <name type="common">Green microalga</name>
    <dbReference type="NCBI Taxonomy" id="574566"/>
    <lineage>
        <taxon>Eukaryota</taxon>
        <taxon>Viridiplantae</taxon>
        <taxon>Chlorophyta</taxon>
        <taxon>core chlorophytes</taxon>
        <taxon>Trebouxiophyceae</taxon>
        <taxon>Trebouxiophyceae incertae sedis</taxon>
        <taxon>Coccomyxaceae</taxon>
        <taxon>Coccomyxa</taxon>
        <taxon>Coccomyxa subellipsoidea</taxon>
    </lineage>
</organism>
<feature type="coiled-coil region" evidence="1">
    <location>
        <begin position="66"/>
        <end position="317"/>
    </location>
</feature>
<keyword evidence="3" id="KW-1185">Reference proteome</keyword>
<proteinExistence type="predicted"/>
<name>I0YQK9_COCSC</name>
<reference evidence="2 3" key="1">
    <citation type="journal article" date="2012" name="Genome Biol.">
        <title>The genome of the polar eukaryotic microalga coccomyxa subellipsoidea reveals traits of cold adaptation.</title>
        <authorList>
            <person name="Blanc G."/>
            <person name="Agarkova I."/>
            <person name="Grimwood J."/>
            <person name="Kuo A."/>
            <person name="Brueggeman A."/>
            <person name="Dunigan D."/>
            <person name="Gurnon J."/>
            <person name="Ladunga I."/>
            <person name="Lindquist E."/>
            <person name="Lucas S."/>
            <person name="Pangilinan J."/>
            <person name="Proschold T."/>
            <person name="Salamov A."/>
            <person name="Schmutz J."/>
            <person name="Weeks D."/>
            <person name="Yamada T."/>
            <person name="Claverie J.M."/>
            <person name="Grigoriev I."/>
            <person name="Van Etten J."/>
            <person name="Lomsadze A."/>
            <person name="Borodovsky M."/>
        </authorList>
    </citation>
    <scope>NUCLEOTIDE SEQUENCE [LARGE SCALE GENOMIC DNA]</scope>
    <source>
        <strain evidence="2 3">C-169</strain>
    </source>
</reference>
<feature type="coiled-coil region" evidence="1">
    <location>
        <begin position="392"/>
        <end position="419"/>
    </location>
</feature>
<gene>
    <name evidence="2" type="ORF">COCSUDRAFT_57246</name>
</gene>
<dbReference type="EMBL" id="AGSI01000014">
    <property type="protein sequence ID" value="EIE20678.1"/>
    <property type="molecule type" value="Genomic_DNA"/>
</dbReference>
<dbReference type="RefSeq" id="XP_005645222.1">
    <property type="nucleotide sequence ID" value="XM_005645165.1"/>
</dbReference>